<accession>A0A2K8SZH5</accession>
<proteinExistence type="predicted"/>
<sequence>MMTNNRRFVFDTNVLISAFLFSQSKPRQALDQAQEFFS</sequence>
<reference evidence="1 2" key="1">
    <citation type="submission" date="2017-11" db="EMBL/GenBank/DDBJ databases">
        <title>Complete genome of a free-living desiccation-tolerant cyanobacterium and its photosynthetic adaptation to extreme terrestrial habitat.</title>
        <authorList>
            <person name="Shang J."/>
        </authorList>
    </citation>
    <scope>NUCLEOTIDE SEQUENCE [LARGE SCALE GENOMIC DNA]</scope>
    <source>
        <strain evidence="1 2">CCNUN1</strain>
    </source>
</reference>
<dbReference type="Proteomes" id="UP000232003">
    <property type="component" value="Chromosome"/>
</dbReference>
<evidence type="ECO:0000313" key="2">
    <source>
        <dbReference type="Proteomes" id="UP000232003"/>
    </source>
</evidence>
<evidence type="ECO:0000313" key="1">
    <source>
        <dbReference type="EMBL" id="AUB40848.1"/>
    </source>
</evidence>
<dbReference type="AlphaFoldDB" id="A0A2K8SZH5"/>
<protein>
    <submittedName>
        <fullName evidence="1">Uncharacterized protein</fullName>
    </submittedName>
</protein>
<gene>
    <name evidence="1" type="ORF">COO91_06880</name>
</gene>
<keyword evidence="2" id="KW-1185">Reference proteome</keyword>
<dbReference type="KEGG" id="nfl:COO91_06880"/>
<dbReference type="EMBL" id="CP024785">
    <property type="protein sequence ID" value="AUB40848.1"/>
    <property type="molecule type" value="Genomic_DNA"/>
</dbReference>
<name>A0A2K8SZH5_9NOSO</name>
<organism evidence="1 2">
    <name type="scientific">Nostoc flagelliforme CCNUN1</name>
    <dbReference type="NCBI Taxonomy" id="2038116"/>
    <lineage>
        <taxon>Bacteria</taxon>
        <taxon>Bacillati</taxon>
        <taxon>Cyanobacteriota</taxon>
        <taxon>Cyanophyceae</taxon>
        <taxon>Nostocales</taxon>
        <taxon>Nostocaceae</taxon>
        <taxon>Nostoc</taxon>
    </lineage>
</organism>